<accession>A0A835Q3L2</accession>
<evidence type="ECO:0000256" key="1">
    <source>
        <dbReference type="ARBA" id="ARBA00004141"/>
    </source>
</evidence>
<dbReference type="GO" id="GO:0015086">
    <property type="term" value="F:cadmium ion transmembrane transporter activity"/>
    <property type="evidence" value="ECO:0007669"/>
    <property type="project" value="TreeGrafter"/>
</dbReference>
<dbReference type="PANTHER" id="PTHR11706:SF33">
    <property type="entry name" value="NATURAL RESISTANCE-ASSOCIATED MACROPHAGE PROTEIN 2"/>
    <property type="match status" value="1"/>
</dbReference>
<dbReference type="AlphaFoldDB" id="A0A835Q3L2"/>
<dbReference type="Proteomes" id="UP000639772">
    <property type="component" value="Chromosome 11"/>
</dbReference>
<dbReference type="GO" id="GO:0016020">
    <property type="term" value="C:membrane"/>
    <property type="evidence" value="ECO:0007669"/>
    <property type="project" value="UniProtKB-SubCell"/>
</dbReference>
<name>A0A835Q3L2_VANPL</name>
<proteinExistence type="inferred from homology"/>
<dbReference type="PANTHER" id="PTHR11706">
    <property type="entry name" value="SOLUTE CARRIER PROTEIN FAMILY 11 MEMBER"/>
    <property type="match status" value="1"/>
</dbReference>
<gene>
    <name evidence="8" type="ORF">HPP92_020910</name>
</gene>
<sequence>MAELALIGADIQEVIGSAIAIRILSSGVVPLWGGVVITALDCFIFLFLENYGVRKLEAFFAVLIATMAISFAIMFGETKPSGKELLIGVLIPKLSSNTIKAGCGGGGVCYNAPQCFSCILPCAV</sequence>
<dbReference type="GO" id="GO:0034755">
    <property type="term" value="P:iron ion transmembrane transport"/>
    <property type="evidence" value="ECO:0007669"/>
    <property type="project" value="TreeGrafter"/>
</dbReference>
<dbReference type="GO" id="GO:0005384">
    <property type="term" value="F:manganese ion transmembrane transporter activity"/>
    <property type="evidence" value="ECO:0007669"/>
    <property type="project" value="TreeGrafter"/>
</dbReference>
<evidence type="ECO:0000256" key="5">
    <source>
        <dbReference type="ARBA" id="ARBA00022989"/>
    </source>
</evidence>
<feature type="transmembrane region" description="Helical" evidence="7">
    <location>
        <begin position="58"/>
        <end position="76"/>
    </location>
</feature>
<evidence type="ECO:0000256" key="2">
    <source>
        <dbReference type="ARBA" id="ARBA00009965"/>
    </source>
</evidence>
<comment type="similarity">
    <text evidence="2">Belongs to the NRAMP (TC 2.A.55) family.</text>
</comment>
<evidence type="ECO:0000256" key="7">
    <source>
        <dbReference type="SAM" id="Phobius"/>
    </source>
</evidence>
<dbReference type="PRINTS" id="PR00447">
    <property type="entry name" value="NATRESASSCMP"/>
</dbReference>
<keyword evidence="4 7" id="KW-0812">Transmembrane</keyword>
<keyword evidence="5 7" id="KW-1133">Transmembrane helix</keyword>
<evidence type="ECO:0000313" key="8">
    <source>
        <dbReference type="EMBL" id="KAG0462434.1"/>
    </source>
</evidence>
<comment type="caution">
    <text evidence="8">The sequence shown here is derived from an EMBL/GenBank/DDBJ whole genome shotgun (WGS) entry which is preliminary data.</text>
</comment>
<dbReference type="EMBL" id="JADCNM010000011">
    <property type="protein sequence ID" value="KAG0462434.1"/>
    <property type="molecule type" value="Genomic_DNA"/>
</dbReference>
<comment type="subcellular location">
    <subcellularLocation>
        <location evidence="1">Membrane</location>
        <topology evidence="1">Multi-pass membrane protein</topology>
    </subcellularLocation>
</comment>
<feature type="transmembrane region" description="Helical" evidence="7">
    <location>
        <begin position="31"/>
        <end position="51"/>
    </location>
</feature>
<dbReference type="OrthoDB" id="409173at2759"/>
<evidence type="ECO:0000256" key="4">
    <source>
        <dbReference type="ARBA" id="ARBA00022692"/>
    </source>
</evidence>
<keyword evidence="6 7" id="KW-0472">Membrane</keyword>
<organism evidence="8 9">
    <name type="scientific">Vanilla planifolia</name>
    <name type="common">Vanilla</name>
    <dbReference type="NCBI Taxonomy" id="51239"/>
    <lineage>
        <taxon>Eukaryota</taxon>
        <taxon>Viridiplantae</taxon>
        <taxon>Streptophyta</taxon>
        <taxon>Embryophyta</taxon>
        <taxon>Tracheophyta</taxon>
        <taxon>Spermatophyta</taxon>
        <taxon>Magnoliopsida</taxon>
        <taxon>Liliopsida</taxon>
        <taxon>Asparagales</taxon>
        <taxon>Orchidaceae</taxon>
        <taxon>Vanilloideae</taxon>
        <taxon>Vanilleae</taxon>
        <taxon>Vanilla</taxon>
    </lineage>
</organism>
<protein>
    <submittedName>
        <fullName evidence="8">Uncharacterized protein</fullName>
    </submittedName>
</protein>
<dbReference type="InterPro" id="IPR001046">
    <property type="entry name" value="NRAMP_fam"/>
</dbReference>
<reference evidence="8 9" key="1">
    <citation type="journal article" date="2020" name="Nat. Food">
        <title>A phased Vanilla planifolia genome enables genetic improvement of flavour and production.</title>
        <authorList>
            <person name="Hasing T."/>
            <person name="Tang H."/>
            <person name="Brym M."/>
            <person name="Khazi F."/>
            <person name="Huang T."/>
            <person name="Chambers A.H."/>
        </authorList>
    </citation>
    <scope>NUCLEOTIDE SEQUENCE [LARGE SCALE GENOMIC DNA]</scope>
    <source>
        <tissue evidence="8">Leaf</tissue>
    </source>
</reference>
<evidence type="ECO:0000256" key="6">
    <source>
        <dbReference type="ARBA" id="ARBA00023136"/>
    </source>
</evidence>
<evidence type="ECO:0000313" key="9">
    <source>
        <dbReference type="Proteomes" id="UP000639772"/>
    </source>
</evidence>
<evidence type="ECO:0000256" key="3">
    <source>
        <dbReference type="ARBA" id="ARBA00022448"/>
    </source>
</evidence>
<dbReference type="Pfam" id="PF01566">
    <property type="entry name" value="Nramp"/>
    <property type="match status" value="1"/>
</dbReference>
<keyword evidence="3" id="KW-0813">Transport</keyword>